<dbReference type="InterPro" id="IPR045170">
    <property type="entry name" value="MTOX"/>
</dbReference>
<dbReference type="EC" id="1.5.3.1" evidence="3"/>
<evidence type="ECO:0000256" key="4">
    <source>
        <dbReference type="ARBA" id="ARBA00022630"/>
    </source>
</evidence>
<dbReference type="WBParaSite" id="HPBE_0001190901-mRNA-1">
    <property type="protein sequence ID" value="HPBE_0001190901-mRNA-1"/>
    <property type="gene ID" value="HPBE_0001190901"/>
</dbReference>
<dbReference type="Proteomes" id="UP000050761">
    <property type="component" value="Unassembled WGS sequence"/>
</dbReference>
<dbReference type="OrthoDB" id="424974at2759"/>
<evidence type="ECO:0000256" key="1">
    <source>
        <dbReference type="ARBA" id="ARBA00001974"/>
    </source>
</evidence>
<evidence type="ECO:0000313" key="10">
    <source>
        <dbReference type="Proteomes" id="UP000050761"/>
    </source>
</evidence>
<evidence type="ECO:0000313" key="11">
    <source>
        <dbReference type="WBParaSite" id="HPBE_0001190901-mRNA-1"/>
    </source>
</evidence>
<dbReference type="GO" id="GO:0005777">
    <property type="term" value="C:peroxisome"/>
    <property type="evidence" value="ECO:0007669"/>
    <property type="project" value="TreeGrafter"/>
</dbReference>
<keyword evidence="6" id="KW-0560">Oxidoreductase</keyword>
<dbReference type="PANTHER" id="PTHR10961">
    <property type="entry name" value="PEROXISOMAL SARCOSINE OXIDASE"/>
    <property type="match status" value="1"/>
</dbReference>
<dbReference type="Pfam" id="PF01266">
    <property type="entry name" value="DAO"/>
    <property type="match status" value="1"/>
</dbReference>
<dbReference type="FunFam" id="3.50.50.60:FF:000189">
    <property type="entry name" value="Monomeric sarcosine oxidase"/>
    <property type="match status" value="1"/>
</dbReference>
<dbReference type="Gene3D" id="3.30.9.10">
    <property type="entry name" value="D-Amino Acid Oxidase, subunit A, domain 2"/>
    <property type="match status" value="1"/>
</dbReference>
<dbReference type="GO" id="GO:0008115">
    <property type="term" value="F:sarcosine oxidase activity"/>
    <property type="evidence" value="ECO:0007669"/>
    <property type="project" value="UniProtKB-EC"/>
</dbReference>
<dbReference type="SUPFAM" id="SSF54373">
    <property type="entry name" value="FAD-linked reductases, C-terminal domain"/>
    <property type="match status" value="1"/>
</dbReference>
<dbReference type="AlphaFoldDB" id="A0A3P7YRK7"/>
<sequence>MNGSCGFDVIVVGAGIFGSCTAYHCQKRGLKTLLLEQYELGHHNGSSHGLSRIIRYAHTDSPYVPLVNETYRQIEELEKKTGDLLWRKTGLLWASSCSEIASISSILQGHHVNHEVIKGTEIANRYPQFVFDDDWSGVLYANKWLQTFQKEFMELGGQIHDNEEVLEYCESSGDVSVKSAKKEYTGKKVIFTVGPWIQKVFPKLPLNVQPLSVAVCYWKSKRDEDSPMLDMGKFPVFISSRDSLNQFNAFALPAIDYPGSIKVRKTFGADTLSKKLSTCHNDFQESIDIPANYIKQHLPNVDGSHPSHLDKCKYTVSEDEHYVIGPFPGSKNVLVGGCGSGSGFKVAPAIGKVLSEMAAGQTPSVDVSFFSFDRFLSK</sequence>
<evidence type="ECO:0000256" key="5">
    <source>
        <dbReference type="ARBA" id="ARBA00022827"/>
    </source>
</evidence>
<evidence type="ECO:0000259" key="8">
    <source>
        <dbReference type="Pfam" id="PF01266"/>
    </source>
</evidence>
<comment type="cofactor">
    <cofactor evidence="1">
        <name>FAD</name>
        <dbReference type="ChEBI" id="CHEBI:57692"/>
    </cofactor>
</comment>
<evidence type="ECO:0000256" key="7">
    <source>
        <dbReference type="ARBA" id="ARBA00052742"/>
    </source>
</evidence>
<keyword evidence="10" id="KW-1185">Reference proteome</keyword>
<protein>
    <recommendedName>
        <fullName evidence="3">sarcosine oxidasee (formaldehyde-forming)</fullName>
        <ecNumber evidence="3">1.5.3.1</ecNumber>
    </recommendedName>
</protein>
<dbReference type="SUPFAM" id="SSF51905">
    <property type="entry name" value="FAD/NAD(P)-binding domain"/>
    <property type="match status" value="1"/>
</dbReference>
<dbReference type="GO" id="GO:0050660">
    <property type="term" value="F:flavin adenine dinucleotide binding"/>
    <property type="evidence" value="ECO:0007669"/>
    <property type="project" value="InterPro"/>
</dbReference>
<comment type="catalytic activity">
    <reaction evidence="7">
        <text>sarcosine + O2 + H2O = formaldehyde + glycine + H2O2</text>
        <dbReference type="Rhea" id="RHEA:13313"/>
        <dbReference type="ChEBI" id="CHEBI:15377"/>
        <dbReference type="ChEBI" id="CHEBI:15379"/>
        <dbReference type="ChEBI" id="CHEBI:16240"/>
        <dbReference type="ChEBI" id="CHEBI:16842"/>
        <dbReference type="ChEBI" id="CHEBI:57305"/>
        <dbReference type="ChEBI" id="CHEBI:57433"/>
        <dbReference type="EC" id="1.5.3.1"/>
    </reaction>
</comment>
<accession>A0A3P7YRK7</accession>
<dbReference type="GO" id="GO:0033514">
    <property type="term" value="P:L-lysine catabolic process to acetyl-CoA via L-pipecolate"/>
    <property type="evidence" value="ECO:0007669"/>
    <property type="project" value="TreeGrafter"/>
</dbReference>
<comment type="similarity">
    <text evidence="2">Belongs to the MSOX/MTOX family.</text>
</comment>
<keyword evidence="4" id="KW-0285">Flavoprotein</keyword>
<evidence type="ECO:0000313" key="9">
    <source>
        <dbReference type="EMBL" id="VDO90281.1"/>
    </source>
</evidence>
<evidence type="ECO:0000256" key="2">
    <source>
        <dbReference type="ARBA" id="ARBA00010989"/>
    </source>
</evidence>
<reference evidence="11" key="2">
    <citation type="submission" date="2019-09" db="UniProtKB">
        <authorList>
            <consortium name="WormBaseParasite"/>
        </authorList>
    </citation>
    <scope>IDENTIFICATION</scope>
</reference>
<organism evidence="9">
    <name type="scientific">Heligmosomoides polygyrus</name>
    <name type="common">Parasitic roundworm</name>
    <dbReference type="NCBI Taxonomy" id="6339"/>
    <lineage>
        <taxon>Eukaryota</taxon>
        <taxon>Metazoa</taxon>
        <taxon>Ecdysozoa</taxon>
        <taxon>Nematoda</taxon>
        <taxon>Chromadorea</taxon>
        <taxon>Rhabditida</taxon>
        <taxon>Rhabditina</taxon>
        <taxon>Rhabditomorpha</taxon>
        <taxon>Strongyloidea</taxon>
        <taxon>Heligmosomidae</taxon>
        <taxon>Heligmosomoides</taxon>
    </lineage>
</organism>
<proteinExistence type="inferred from homology"/>
<evidence type="ECO:0000256" key="3">
    <source>
        <dbReference type="ARBA" id="ARBA00012769"/>
    </source>
</evidence>
<dbReference type="InterPro" id="IPR036188">
    <property type="entry name" value="FAD/NAD-bd_sf"/>
</dbReference>
<feature type="domain" description="FAD dependent oxidoreductase" evidence="8">
    <location>
        <begin position="8"/>
        <end position="357"/>
    </location>
</feature>
<dbReference type="GO" id="GO:0050031">
    <property type="term" value="F:L-pipecolate oxidase activity"/>
    <property type="evidence" value="ECO:0007669"/>
    <property type="project" value="TreeGrafter"/>
</dbReference>
<reference evidence="9 10" key="1">
    <citation type="submission" date="2018-11" db="EMBL/GenBank/DDBJ databases">
        <authorList>
            <consortium name="Pathogen Informatics"/>
        </authorList>
    </citation>
    <scope>NUCLEOTIDE SEQUENCE [LARGE SCALE GENOMIC DNA]</scope>
</reference>
<name>A0A3P7YRK7_HELPZ</name>
<dbReference type="Gene3D" id="3.50.50.60">
    <property type="entry name" value="FAD/NAD(P)-binding domain"/>
    <property type="match status" value="1"/>
</dbReference>
<dbReference type="InterPro" id="IPR006076">
    <property type="entry name" value="FAD-dep_OxRdtase"/>
</dbReference>
<keyword evidence="5" id="KW-0274">FAD</keyword>
<dbReference type="EMBL" id="UZAH01027278">
    <property type="protein sequence ID" value="VDO90281.1"/>
    <property type="molecule type" value="Genomic_DNA"/>
</dbReference>
<evidence type="ECO:0000256" key="6">
    <source>
        <dbReference type="ARBA" id="ARBA00023002"/>
    </source>
</evidence>
<gene>
    <name evidence="9" type="ORF">HPBE_LOCUS11910</name>
</gene>
<dbReference type="PANTHER" id="PTHR10961:SF46">
    <property type="entry name" value="PEROXISOMAL SARCOSINE OXIDASE"/>
    <property type="match status" value="1"/>
</dbReference>